<reference evidence="1 2" key="1">
    <citation type="submission" date="2014-08" db="EMBL/GenBank/DDBJ databases">
        <authorList>
            <person name="Sisinthy S."/>
        </authorList>
    </citation>
    <scope>NUCLEOTIDE SEQUENCE [LARGE SCALE GENOMIC DNA]</scope>
    <source>
        <strain evidence="1 2">RuG17</strain>
    </source>
</reference>
<protein>
    <recommendedName>
        <fullName evidence="3">Carrier domain-containing protein</fullName>
    </recommendedName>
</protein>
<keyword evidence="2" id="KW-1185">Reference proteome</keyword>
<name>A0A099JTN4_9MICO</name>
<dbReference type="AlphaFoldDB" id="A0A099JTN4"/>
<proteinExistence type="predicted"/>
<evidence type="ECO:0000313" key="1">
    <source>
        <dbReference type="EMBL" id="KGJ81754.1"/>
    </source>
</evidence>
<comment type="caution">
    <text evidence="1">The sequence shown here is derived from an EMBL/GenBank/DDBJ whole genome shotgun (WGS) entry which is preliminary data.</text>
</comment>
<dbReference type="STRING" id="1001240.GY21_01355"/>
<dbReference type="Proteomes" id="UP000029864">
    <property type="component" value="Unassembled WGS sequence"/>
</dbReference>
<gene>
    <name evidence="1" type="ORF">GY21_01355</name>
</gene>
<evidence type="ECO:0008006" key="3">
    <source>
        <dbReference type="Google" id="ProtNLM"/>
    </source>
</evidence>
<evidence type="ECO:0000313" key="2">
    <source>
        <dbReference type="Proteomes" id="UP000029864"/>
    </source>
</evidence>
<dbReference type="OrthoDB" id="3691790at2"/>
<dbReference type="eggNOG" id="ENOG5032BMW">
    <property type="taxonomic scope" value="Bacteria"/>
</dbReference>
<dbReference type="EMBL" id="JPXF01000003">
    <property type="protein sequence ID" value="KGJ81754.1"/>
    <property type="molecule type" value="Genomic_DNA"/>
</dbReference>
<sequence length="86" mass="9295">MMIPSLEDLIEQMKAVSGALTIDADVPLTDIADVDSMDLMEWLYGFQSANPDAGADANVFDNEDSLLTVRIVHERLTLLVTADAVG</sequence>
<accession>A0A099JTN4</accession>
<organism evidence="1 2">
    <name type="scientific">Cryobacterium roopkundense</name>
    <dbReference type="NCBI Taxonomy" id="1001240"/>
    <lineage>
        <taxon>Bacteria</taxon>
        <taxon>Bacillati</taxon>
        <taxon>Actinomycetota</taxon>
        <taxon>Actinomycetes</taxon>
        <taxon>Micrococcales</taxon>
        <taxon>Microbacteriaceae</taxon>
        <taxon>Cryobacterium</taxon>
    </lineage>
</organism>